<dbReference type="Gene3D" id="3.40.50.300">
    <property type="entry name" value="P-loop containing nucleotide triphosphate hydrolases"/>
    <property type="match status" value="1"/>
</dbReference>
<evidence type="ECO:0000256" key="7">
    <source>
        <dbReference type="ARBA" id="ARBA00023125"/>
    </source>
</evidence>
<reference evidence="13" key="1">
    <citation type="submission" date="2016-05" db="EMBL/GenBank/DDBJ databases">
        <authorList>
            <person name="Wang W."/>
            <person name="Zhu L."/>
        </authorList>
    </citation>
    <scope>NUCLEOTIDE SEQUENCE [LARGE SCALE GENOMIC DNA]</scope>
    <source>
        <strain evidence="13">W-2</strain>
    </source>
</reference>
<dbReference type="GO" id="GO:0005524">
    <property type="term" value="F:ATP binding"/>
    <property type="evidence" value="ECO:0007669"/>
    <property type="project" value="UniProtKB-KW"/>
</dbReference>
<dbReference type="InterPro" id="IPR007693">
    <property type="entry name" value="DNA_helicase_DnaB-like_N"/>
</dbReference>
<protein>
    <recommendedName>
        <fullName evidence="9">DNA 5'-3' helicase</fullName>
        <ecNumber evidence="9">5.6.2.3</ecNumber>
    </recommendedName>
</protein>
<dbReference type="InterPro" id="IPR007694">
    <property type="entry name" value="DNA_helicase_DnaB-like_C"/>
</dbReference>
<dbReference type="Gene3D" id="1.10.860.10">
    <property type="entry name" value="DNAb Helicase, Chain A"/>
    <property type="match status" value="1"/>
</dbReference>
<dbReference type="PANTHER" id="PTHR30153:SF2">
    <property type="entry name" value="REPLICATIVE DNA HELICASE"/>
    <property type="match status" value="1"/>
</dbReference>
<keyword evidence="8" id="KW-0413">Isomerase</keyword>
<proteinExistence type="inferred from homology"/>
<organism evidence="12 13">
    <name type="scientific">Parageobacillus thermoglucosidasius</name>
    <name type="common">Geobacillus thermoglucosidasius</name>
    <dbReference type="NCBI Taxonomy" id="1426"/>
    <lineage>
        <taxon>Bacteria</taxon>
        <taxon>Bacillati</taxon>
        <taxon>Bacillota</taxon>
        <taxon>Bacilli</taxon>
        <taxon>Bacillales</taxon>
        <taxon>Anoxybacillaceae</taxon>
        <taxon>Parageobacillus</taxon>
    </lineage>
</organism>
<dbReference type="GO" id="GO:0043139">
    <property type="term" value="F:5'-3' DNA helicase activity"/>
    <property type="evidence" value="ECO:0007669"/>
    <property type="project" value="UniProtKB-EC"/>
</dbReference>
<dbReference type="AlphaFoldDB" id="A0A1B7KWS5"/>
<keyword evidence="6" id="KW-0067">ATP-binding</keyword>
<comment type="similarity">
    <text evidence="1">Belongs to the helicase family. DnaB subfamily.</text>
</comment>
<dbReference type="OrthoDB" id="9773982at2"/>
<evidence type="ECO:0000256" key="9">
    <source>
        <dbReference type="ARBA" id="ARBA00044969"/>
    </source>
</evidence>
<accession>A0A1B7KWS5</accession>
<dbReference type="EC" id="5.6.2.3" evidence="9"/>
<dbReference type="PROSITE" id="PS51199">
    <property type="entry name" value="SF4_HELICASE"/>
    <property type="match status" value="1"/>
</dbReference>
<evidence type="ECO:0000256" key="3">
    <source>
        <dbReference type="ARBA" id="ARBA00022741"/>
    </source>
</evidence>
<keyword evidence="3" id="KW-0547">Nucleotide-binding</keyword>
<dbReference type="GO" id="GO:0016787">
    <property type="term" value="F:hydrolase activity"/>
    <property type="evidence" value="ECO:0007669"/>
    <property type="project" value="UniProtKB-KW"/>
</dbReference>
<gene>
    <name evidence="12" type="ORF">A7K69_02180</name>
</gene>
<dbReference type="Proteomes" id="UP000078290">
    <property type="component" value="Unassembled WGS sequence"/>
</dbReference>
<evidence type="ECO:0000256" key="4">
    <source>
        <dbReference type="ARBA" id="ARBA00022801"/>
    </source>
</evidence>
<dbReference type="InterPro" id="IPR027417">
    <property type="entry name" value="P-loop_NTPase"/>
</dbReference>
<dbReference type="Pfam" id="PF03796">
    <property type="entry name" value="DnaB_C"/>
    <property type="match status" value="1"/>
</dbReference>
<keyword evidence="5 12" id="KW-0347">Helicase</keyword>
<evidence type="ECO:0000256" key="1">
    <source>
        <dbReference type="ARBA" id="ARBA00008428"/>
    </source>
</evidence>
<dbReference type="GO" id="GO:0003677">
    <property type="term" value="F:DNA binding"/>
    <property type="evidence" value="ECO:0007669"/>
    <property type="project" value="UniProtKB-KW"/>
</dbReference>
<keyword evidence="4" id="KW-0378">Hydrolase</keyword>
<evidence type="ECO:0000259" key="11">
    <source>
        <dbReference type="PROSITE" id="PS51199"/>
    </source>
</evidence>
<dbReference type="RefSeq" id="WP_064549853.1">
    <property type="nucleotide sequence ID" value="NZ_LXMA01000001.1"/>
</dbReference>
<comment type="caution">
    <text evidence="12">The sequence shown here is derived from an EMBL/GenBank/DDBJ whole genome shotgun (WGS) entry which is preliminary data.</text>
</comment>
<evidence type="ECO:0000256" key="5">
    <source>
        <dbReference type="ARBA" id="ARBA00022806"/>
    </source>
</evidence>
<dbReference type="GO" id="GO:0005829">
    <property type="term" value="C:cytosol"/>
    <property type="evidence" value="ECO:0007669"/>
    <property type="project" value="TreeGrafter"/>
</dbReference>
<keyword evidence="2" id="KW-0235">DNA replication</keyword>
<feature type="domain" description="SF4 helicase" evidence="11">
    <location>
        <begin position="163"/>
        <end position="430"/>
    </location>
</feature>
<evidence type="ECO:0000313" key="12">
    <source>
        <dbReference type="EMBL" id="OAT74538.1"/>
    </source>
</evidence>
<dbReference type="EMBL" id="LXMA01000001">
    <property type="protein sequence ID" value="OAT74538.1"/>
    <property type="molecule type" value="Genomic_DNA"/>
</dbReference>
<dbReference type="InterPro" id="IPR036185">
    <property type="entry name" value="DNA_heli_DnaB-like_N_sf"/>
</dbReference>
<evidence type="ECO:0000256" key="2">
    <source>
        <dbReference type="ARBA" id="ARBA00022705"/>
    </source>
</evidence>
<dbReference type="PANTHER" id="PTHR30153">
    <property type="entry name" value="REPLICATIVE DNA HELICASE DNAB"/>
    <property type="match status" value="1"/>
</dbReference>
<evidence type="ECO:0000256" key="10">
    <source>
        <dbReference type="ARBA" id="ARBA00048954"/>
    </source>
</evidence>
<evidence type="ECO:0000313" key="13">
    <source>
        <dbReference type="Proteomes" id="UP000078290"/>
    </source>
</evidence>
<dbReference type="InterPro" id="IPR016136">
    <property type="entry name" value="DNA_helicase_N/primase_C"/>
</dbReference>
<dbReference type="Pfam" id="PF00772">
    <property type="entry name" value="DnaB"/>
    <property type="match status" value="1"/>
</dbReference>
<sequence length="430" mass="49310">MNWEAQASAERLVLACILKDPSLIEETILRPGHFIDPRNHEIFRLMLEAKERNEKPDVVTLLMMVGGDAFRLGGNDYLSDLMNTVADVSLFDKYQRWVKDFNTIDRARTIVGKFMEETKSKADIHELQKMMDELTKLETEIIDDKQTFQDLLASRLEQHYNTPAKGLSGVDTGFTGLNKFTDGWQPSDLIIIGARPSMGKTALVLNSILNSTKRNDIFGTFFSIEMSKGQIVDRLIAMEGRINLMKMRNPNKTFTDEEWKRYHAAVGMLEKLNIDIRDEYTVPTIRAAIRKNMKQHPDKKHVAAIDFLTLIKPIKETGNTHKDLTDILWDLKNAAKDLNIPIIVLAQLNRGVENRQDKRPNMSDLRESGSIEQIADLIAFLYREDYYNRDAEQKGITEIIIAKNRNGDTGTLYMKFVKETNTFYDVVLQS</sequence>
<comment type="catalytic activity">
    <reaction evidence="10">
        <text>ATP + H2O = ADP + phosphate + H(+)</text>
        <dbReference type="Rhea" id="RHEA:13065"/>
        <dbReference type="ChEBI" id="CHEBI:15377"/>
        <dbReference type="ChEBI" id="CHEBI:15378"/>
        <dbReference type="ChEBI" id="CHEBI:30616"/>
        <dbReference type="ChEBI" id="CHEBI:43474"/>
        <dbReference type="ChEBI" id="CHEBI:456216"/>
        <dbReference type="EC" id="5.6.2.3"/>
    </reaction>
</comment>
<evidence type="ECO:0000256" key="8">
    <source>
        <dbReference type="ARBA" id="ARBA00023235"/>
    </source>
</evidence>
<dbReference type="GO" id="GO:0006260">
    <property type="term" value="P:DNA replication"/>
    <property type="evidence" value="ECO:0007669"/>
    <property type="project" value="UniProtKB-KW"/>
</dbReference>
<dbReference type="SUPFAM" id="SSF48024">
    <property type="entry name" value="N-terminal domain of DnaB helicase"/>
    <property type="match status" value="1"/>
</dbReference>
<dbReference type="SUPFAM" id="SSF52540">
    <property type="entry name" value="P-loop containing nucleoside triphosphate hydrolases"/>
    <property type="match status" value="1"/>
</dbReference>
<keyword evidence="7" id="KW-0238">DNA-binding</keyword>
<evidence type="ECO:0000256" key="6">
    <source>
        <dbReference type="ARBA" id="ARBA00022840"/>
    </source>
</evidence>
<dbReference type="CDD" id="cd00984">
    <property type="entry name" value="DnaB_C"/>
    <property type="match status" value="1"/>
</dbReference>
<name>A0A1B7KWS5_PARTM</name>